<accession>A0A2K3JN60</accession>
<proteinExistence type="predicted"/>
<name>A0A2K3JN60_TRIPR</name>
<evidence type="ECO:0000313" key="1">
    <source>
        <dbReference type="EMBL" id="PNX55469.1"/>
    </source>
</evidence>
<dbReference type="EMBL" id="ASHM01071636">
    <property type="protein sequence ID" value="PNX55469.1"/>
    <property type="molecule type" value="Genomic_DNA"/>
</dbReference>
<reference evidence="1 2" key="1">
    <citation type="journal article" date="2014" name="Am. J. Bot.">
        <title>Genome assembly and annotation for red clover (Trifolium pratense; Fabaceae).</title>
        <authorList>
            <person name="Istvanek J."/>
            <person name="Jaros M."/>
            <person name="Krenek A."/>
            <person name="Repkova J."/>
        </authorList>
    </citation>
    <scope>NUCLEOTIDE SEQUENCE [LARGE SCALE GENOMIC DNA]</scope>
    <source>
        <strain evidence="2">cv. Tatra</strain>
        <tissue evidence="1">Young leaves</tissue>
    </source>
</reference>
<feature type="non-terminal residue" evidence="1">
    <location>
        <position position="1"/>
    </location>
</feature>
<reference evidence="1 2" key="2">
    <citation type="journal article" date="2017" name="Front. Plant Sci.">
        <title>Gene Classification and Mining of Molecular Markers Useful in Red Clover (Trifolium pratense) Breeding.</title>
        <authorList>
            <person name="Istvanek J."/>
            <person name="Dluhosova J."/>
            <person name="Dluhos P."/>
            <person name="Patkova L."/>
            <person name="Nedelnik J."/>
            <person name="Repkova J."/>
        </authorList>
    </citation>
    <scope>NUCLEOTIDE SEQUENCE [LARGE SCALE GENOMIC DNA]</scope>
    <source>
        <strain evidence="2">cv. Tatra</strain>
        <tissue evidence="1">Young leaves</tissue>
    </source>
</reference>
<protein>
    <submittedName>
        <fullName evidence="1">Uncharacterized protein</fullName>
    </submittedName>
</protein>
<organism evidence="1 2">
    <name type="scientific">Trifolium pratense</name>
    <name type="common">Red clover</name>
    <dbReference type="NCBI Taxonomy" id="57577"/>
    <lineage>
        <taxon>Eukaryota</taxon>
        <taxon>Viridiplantae</taxon>
        <taxon>Streptophyta</taxon>
        <taxon>Embryophyta</taxon>
        <taxon>Tracheophyta</taxon>
        <taxon>Spermatophyta</taxon>
        <taxon>Magnoliopsida</taxon>
        <taxon>eudicotyledons</taxon>
        <taxon>Gunneridae</taxon>
        <taxon>Pentapetalae</taxon>
        <taxon>rosids</taxon>
        <taxon>fabids</taxon>
        <taxon>Fabales</taxon>
        <taxon>Fabaceae</taxon>
        <taxon>Papilionoideae</taxon>
        <taxon>50 kb inversion clade</taxon>
        <taxon>NPAAA clade</taxon>
        <taxon>Hologalegina</taxon>
        <taxon>IRL clade</taxon>
        <taxon>Trifolieae</taxon>
        <taxon>Trifolium</taxon>
    </lineage>
</organism>
<gene>
    <name evidence="1" type="ORF">L195_g049098</name>
</gene>
<evidence type="ECO:0000313" key="2">
    <source>
        <dbReference type="Proteomes" id="UP000236291"/>
    </source>
</evidence>
<dbReference type="Proteomes" id="UP000236291">
    <property type="component" value="Unassembled WGS sequence"/>
</dbReference>
<comment type="caution">
    <text evidence="1">The sequence shown here is derived from an EMBL/GenBank/DDBJ whole genome shotgun (WGS) entry which is preliminary data.</text>
</comment>
<sequence length="91" mass="10125">VARDVCDRPVTFAVLAISRAGHICLAISKAVRVLVLCPGNGTRVRLYELMELATANADFPSIFVSQAGAIVYYNFDGRIRRMRLMEIHQES</sequence>
<dbReference type="AlphaFoldDB" id="A0A2K3JN60"/>